<dbReference type="PROSITE" id="PS50026">
    <property type="entry name" value="EGF_3"/>
    <property type="match status" value="1"/>
</dbReference>
<dbReference type="GO" id="GO:0016301">
    <property type="term" value="F:kinase activity"/>
    <property type="evidence" value="ECO:0007669"/>
    <property type="project" value="UniProtKB-KW"/>
</dbReference>
<comment type="caution">
    <text evidence="6">Lacks conserved residue(s) required for the propagation of feature annotation.</text>
</comment>
<dbReference type="GO" id="GO:0016020">
    <property type="term" value="C:membrane"/>
    <property type="evidence" value="ECO:0007669"/>
    <property type="project" value="UniProtKB-SubCell"/>
</dbReference>
<dbReference type="InterPro" id="IPR000742">
    <property type="entry name" value="EGF"/>
</dbReference>
<comment type="subcellular location">
    <subcellularLocation>
        <location evidence="1">Membrane</location>
        <topology evidence="1">Single-pass membrane protein</topology>
    </subcellularLocation>
</comment>
<name>A0AAE1XPD9_9LAMI</name>
<evidence type="ECO:0000256" key="1">
    <source>
        <dbReference type="ARBA" id="ARBA00004167"/>
    </source>
</evidence>
<dbReference type="InterPro" id="IPR049883">
    <property type="entry name" value="NOTCH1_EGF-like"/>
</dbReference>
<reference evidence="9" key="1">
    <citation type="submission" date="2020-06" db="EMBL/GenBank/DDBJ databases">
        <authorList>
            <person name="Li T."/>
            <person name="Hu X."/>
            <person name="Zhang T."/>
            <person name="Song X."/>
            <person name="Zhang H."/>
            <person name="Dai N."/>
            <person name="Sheng W."/>
            <person name="Hou X."/>
            <person name="Wei L."/>
        </authorList>
    </citation>
    <scope>NUCLEOTIDE SEQUENCE</scope>
    <source>
        <strain evidence="9">3651</strain>
        <tissue evidence="9">Leaf</tissue>
    </source>
</reference>
<keyword evidence="9" id="KW-0418">Kinase</keyword>
<dbReference type="Pfam" id="PF13947">
    <property type="entry name" value="GUB_WAK_bind"/>
    <property type="match status" value="1"/>
</dbReference>
<comment type="caution">
    <text evidence="9">The sequence shown here is derived from an EMBL/GenBank/DDBJ whole genome shotgun (WGS) entry which is preliminary data.</text>
</comment>
<feature type="signal peptide" evidence="7">
    <location>
        <begin position="1"/>
        <end position="22"/>
    </location>
</feature>
<dbReference type="SMART" id="SM00179">
    <property type="entry name" value="EGF_CA"/>
    <property type="match status" value="2"/>
</dbReference>
<dbReference type="InterPro" id="IPR018097">
    <property type="entry name" value="EGF_Ca-bd_CS"/>
</dbReference>
<evidence type="ECO:0000313" key="10">
    <source>
        <dbReference type="Proteomes" id="UP001293254"/>
    </source>
</evidence>
<evidence type="ECO:0000256" key="7">
    <source>
        <dbReference type="SAM" id="SignalP"/>
    </source>
</evidence>
<evidence type="ECO:0000256" key="5">
    <source>
        <dbReference type="ARBA" id="ARBA00023157"/>
    </source>
</evidence>
<organism evidence="9 10">
    <name type="scientific">Sesamum alatum</name>
    <dbReference type="NCBI Taxonomy" id="300844"/>
    <lineage>
        <taxon>Eukaryota</taxon>
        <taxon>Viridiplantae</taxon>
        <taxon>Streptophyta</taxon>
        <taxon>Embryophyta</taxon>
        <taxon>Tracheophyta</taxon>
        <taxon>Spermatophyta</taxon>
        <taxon>Magnoliopsida</taxon>
        <taxon>eudicotyledons</taxon>
        <taxon>Gunneridae</taxon>
        <taxon>Pentapetalae</taxon>
        <taxon>asterids</taxon>
        <taxon>lamiids</taxon>
        <taxon>Lamiales</taxon>
        <taxon>Pedaliaceae</taxon>
        <taxon>Sesamum</taxon>
    </lineage>
</organism>
<protein>
    <submittedName>
        <fullName evidence="9">Wall-associated receptor kinase</fullName>
    </submittedName>
</protein>
<feature type="chain" id="PRO_5042084794" evidence="7">
    <location>
        <begin position="23"/>
        <end position="365"/>
    </location>
</feature>
<dbReference type="Pfam" id="PF07645">
    <property type="entry name" value="EGF_CA"/>
    <property type="match status" value="1"/>
</dbReference>
<proteinExistence type="predicted"/>
<dbReference type="InterPro" id="IPR001881">
    <property type="entry name" value="EGF-like_Ca-bd_dom"/>
</dbReference>
<evidence type="ECO:0000256" key="2">
    <source>
        <dbReference type="ARBA" id="ARBA00022536"/>
    </source>
</evidence>
<dbReference type="Proteomes" id="UP001293254">
    <property type="component" value="Unassembled WGS sequence"/>
</dbReference>
<accession>A0AAE1XPD9</accession>
<evidence type="ECO:0000313" key="9">
    <source>
        <dbReference type="EMBL" id="KAK4415051.1"/>
    </source>
</evidence>
<dbReference type="SUPFAM" id="SSF57196">
    <property type="entry name" value="EGF/Laminin"/>
    <property type="match status" value="1"/>
</dbReference>
<keyword evidence="3 7" id="KW-0732">Signal</keyword>
<evidence type="ECO:0000259" key="8">
    <source>
        <dbReference type="PROSITE" id="PS50026"/>
    </source>
</evidence>
<dbReference type="EMBL" id="JACGWO010000011">
    <property type="protein sequence ID" value="KAK4415051.1"/>
    <property type="molecule type" value="Genomic_DNA"/>
</dbReference>
<evidence type="ECO:0000256" key="3">
    <source>
        <dbReference type="ARBA" id="ARBA00022729"/>
    </source>
</evidence>
<evidence type="ECO:0000256" key="4">
    <source>
        <dbReference type="ARBA" id="ARBA00022737"/>
    </source>
</evidence>
<keyword evidence="5" id="KW-1015">Disulfide bond</keyword>
<gene>
    <name evidence="9" type="ORF">Salat_2612200</name>
</gene>
<dbReference type="FunFam" id="2.10.25.10:FF:000038">
    <property type="entry name" value="Fibrillin 2"/>
    <property type="match status" value="1"/>
</dbReference>
<sequence>MSENMLLLLPWIFFCGLTLTFAAINTTTDTLNISKGPTIAKPGCPSKCGDLAVPYPFGIGRGTGCGIGEFFELDCNNAFDPPRASIANIQVYQISDNQMRISNIMARKCYNGSNEEIIQSKFISTDISVTPYSFSELNRFTVIGCNDFAEVTGGASGRNFSAGCFSACLKLEDVRGGYCSGTGCCETSLAKSTFFIGGLNAREPNTSVSSFNPCSYAFVGEQKLFVFNGASDLTDPNFMDRVMTTVPIVLDWAIGNLTCAEVRNSTDYACQANSNCVDSDRWLGGYRCSCNEGYEGNPYLDPGCTDIDECADPNKNDCEKICINTVGSYNCSCPEGENGIGRKDGRGCTAPKSRFPVIQVALGSG</sequence>
<dbReference type="PROSITE" id="PS00010">
    <property type="entry name" value="ASX_HYDROXYL"/>
    <property type="match status" value="1"/>
</dbReference>
<dbReference type="SMART" id="SM00181">
    <property type="entry name" value="EGF"/>
    <property type="match status" value="2"/>
</dbReference>
<dbReference type="GO" id="GO:0005509">
    <property type="term" value="F:calcium ion binding"/>
    <property type="evidence" value="ECO:0007669"/>
    <property type="project" value="InterPro"/>
</dbReference>
<dbReference type="PANTHER" id="PTHR33491">
    <property type="entry name" value="OSJNBA0016N04.9 PROTEIN"/>
    <property type="match status" value="1"/>
</dbReference>
<dbReference type="PROSITE" id="PS01187">
    <property type="entry name" value="EGF_CA"/>
    <property type="match status" value="1"/>
</dbReference>
<dbReference type="InterPro" id="IPR025287">
    <property type="entry name" value="WAK_GUB"/>
</dbReference>
<dbReference type="AlphaFoldDB" id="A0AAE1XPD9"/>
<dbReference type="InterPro" id="IPR000152">
    <property type="entry name" value="EGF-type_Asp/Asn_hydroxyl_site"/>
</dbReference>
<dbReference type="Gene3D" id="2.10.25.10">
    <property type="entry name" value="Laminin"/>
    <property type="match status" value="2"/>
</dbReference>
<keyword evidence="9" id="KW-0808">Transferase</keyword>
<keyword evidence="2 6" id="KW-0245">EGF-like domain</keyword>
<keyword evidence="10" id="KW-1185">Reference proteome</keyword>
<dbReference type="GO" id="GO:0030247">
    <property type="term" value="F:polysaccharide binding"/>
    <property type="evidence" value="ECO:0007669"/>
    <property type="project" value="InterPro"/>
</dbReference>
<keyword evidence="4" id="KW-0677">Repeat</keyword>
<evidence type="ECO:0000256" key="6">
    <source>
        <dbReference type="PROSITE-ProRule" id="PRU00076"/>
    </source>
</evidence>
<feature type="domain" description="EGF-like" evidence="8">
    <location>
        <begin position="262"/>
        <end position="305"/>
    </location>
</feature>
<dbReference type="CDD" id="cd00054">
    <property type="entry name" value="EGF_CA"/>
    <property type="match status" value="1"/>
</dbReference>
<reference evidence="9" key="2">
    <citation type="journal article" date="2024" name="Plant">
        <title>Genomic evolution and insights into agronomic trait innovations of Sesamum species.</title>
        <authorList>
            <person name="Miao H."/>
            <person name="Wang L."/>
            <person name="Qu L."/>
            <person name="Liu H."/>
            <person name="Sun Y."/>
            <person name="Le M."/>
            <person name="Wang Q."/>
            <person name="Wei S."/>
            <person name="Zheng Y."/>
            <person name="Lin W."/>
            <person name="Duan Y."/>
            <person name="Cao H."/>
            <person name="Xiong S."/>
            <person name="Wang X."/>
            <person name="Wei L."/>
            <person name="Li C."/>
            <person name="Ma Q."/>
            <person name="Ju M."/>
            <person name="Zhao R."/>
            <person name="Li G."/>
            <person name="Mu C."/>
            <person name="Tian Q."/>
            <person name="Mei H."/>
            <person name="Zhang T."/>
            <person name="Gao T."/>
            <person name="Zhang H."/>
        </authorList>
    </citation>
    <scope>NUCLEOTIDE SEQUENCE</scope>
    <source>
        <strain evidence="9">3651</strain>
    </source>
</reference>
<keyword evidence="9" id="KW-0675">Receptor</keyword>